<reference evidence="2 3" key="1">
    <citation type="submission" date="2015-09" db="EMBL/GenBank/DDBJ databases">
        <title>Genome announcement of multiple Pseudomonas syringae strains.</title>
        <authorList>
            <person name="Thakur S."/>
            <person name="Wang P.W."/>
            <person name="Gong Y."/>
            <person name="Weir B.S."/>
            <person name="Guttman D.S."/>
        </authorList>
    </citation>
    <scope>NUCLEOTIDE SEQUENCE [LARGE SCALE GENOMIC DNA]</scope>
    <source>
        <strain evidence="2 3">ICMP3882</strain>
    </source>
</reference>
<feature type="transmembrane region" description="Helical" evidence="1">
    <location>
        <begin position="72"/>
        <end position="90"/>
    </location>
</feature>
<accession>A0A0N8SNR0</accession>
<evidence type="ECO:0000313" key="2">
    <source>
        <dbReference type="EMBL" id="KPY44288.1"/>
    </source>
</evidence>
<proteinExistence type="predicted"/>
<dbReference type="RefSeq" id="WP_004882359.1">
    <property type="nucleotide sequence ID" value="NZ_LJRF01000168.1"/>
</dbReference>
<evidence type="ECO:0008006" key="4">
    <source>
        <dbReference type="Google" id="ProtNLM"/>
    </source>
</evidence>
<keyword evidence="1" id="KW-0812">Transmembrane</keyword>
<evidence type="ECO:0000313" key="3">
    <source>
        <dbReference type="Proteomes" id="UP000050554"/>
    </source>
</evidence>
<dbReference type="AlphaFoldDB" id="A0A0N8SNR0"/>
<evidence type="ECO:0000256" key="1">
    <source>
        <dbReference type="SAM" id="Phobius"/>
    </source>
</evidence>
<feature type="transmembrane region" description="Helical" evidence="1">
    <location>
        <begin position="96"/>
        <end position="118"/>
    </location>
</feature>
<name>A0A0N8SNR0_PSESI</name>
<keyword evidence="1" id="KW-1133">Transmembrane helix</keyword>
<feature type="transmembrane region" description="Helical" evidence="1">
    <location>
        <begin position="47"/>
        <end position="65"/>
    </location>
</feature>
<protein>
    <recommendedName>
        <fullName evidence="4">DUF4345 domain-containing protein</fullName>
    </recommendedName>
</protein>
<comment type="caution">
    <text evidence="2">The sequence shown here is derived from an EMBL/GenBank/DDBJ whole genome shotgun (WGS) entry which is preliminary data.</text>
</comment>
<dbReference type="Proteomes" id="UP000050554">
    <property type="component" value="Unassembled WGS sequence"/>
</dbReference>
<dbReference type="EMBL" id="LJRF01000168">
    <property type="protein sequence ID" value="KPY44288.1"/>
    <property type="molecule type" value="Genomic_DNA"/>
</dbReference>
<gene>
    <name evidence="2" type="ORF">ALO47_03060</name>
</gene>
<dbReference type="PATRIC" id="fig|55398.3.peg.3850"/>
<keyword evidence="1" id="KW-0472">Membrane</keyword>
<sequence>MKFRHLAAMSAIVFWALAVAWMLMPAQMLANWGVGFSSEAGLVSRRAAALYLGLGVMLFLARNAAPSVARSALVTGFVTACLTLAALGVFELLSGYANPGILAAVAIEVLFSMGFLFVQRRERHLAQ</sequence>
<organism evidence="2 3">
    <name type="scientific">Pseudomonas syringae pv. ribicola</name>
    <dbReference type="NCBI Taxonomy" id="55398"/>
    <lineage>
        <taxon>Bacteria</taxon>
        <taxon>Pseudomonadati</taxon>
        <taxon>Pseudomonadota</taxon>
        <taxon>Gammaproteobacteria</taxon>
        <taxon>Pseudomonadales</taxon>
        <taxon>Pseudomonadaceae</taxon>
        <taxon>Pseudomonas</taxon>
    </lineage>
</organism>